<protein>
    <submittedName>
        <fullName evidence="3">Spore maturation protein</fullName>
    </submittedName>
</protein>
<feature type="transmembrane region" description="Helical" evidence="1">
    <location>
        <begin position="128"/>
        <end position="153"/>
    </location>
</feature>
<evidence type="ECO:0000313" key="4">
    <source>
        <dbReference type="Proteomes" id="UP001329915"/>
    </source>
</evidence>
<organism evidence="3 4">
    <name type="scientific">Metallumcola ferriviriculae</name>
    <dbReference type="NCBI Taxonomy" id="3039180"/>
    <lineage>
        <taxon>Bacteria</taxon>
        <taxon>Bacillati</taxon>
        <taxon>Bacillota</taxon>
        <taxon>Clostridia</taxon>
        <taxon>Neomoorellales</taxon>
        <taxon>Desulfitibacteraceae</taxon>
        <taxon>Metallumcola</taxon>
    </lineage>
</organism>
<feature type="transmembrane region" description="Helical" evidence="1">
    <location>
        <begin position="88"/>
        <end position="107"/>
    </location>
</feature>
<name>A0AAU0UUP8_9FIRM</name>
<dbReference type="KEGG" id="dbc:MFMK1_002839"/>
<evidence type="ECO:0000259" key="2">
    <source>
        <dbReference type="Pfam" id="PF07670"/>
    </source>
</evidence>
<gene>
    <name evidence="3" type="ORF">MFMK1_002839</name>
</gene>
<keyword evidence="1" id="KW-0812">Transmembrane</keyword>
<keyword evidence="1" id="KW-1133">Transmembrane helix</keyword>
<proteinExistence type="predicted"/>
<keyword evidence="1" id="KW-0472">Membrane</keyword>
<sequence>MVNIIWLALLVSGIAVAGINGRIEVVTKAAMDSAQAGVNIAIEIIGIMALWLGIMRVAQESGMINFLARIVCPITRFLFPQVPQDHPAMGAIIMNISANILGLGNAATPFGLKAMQELQELNDSPDEASAAMCTFLAINTSCITLIPATIIGIRVASGSANPTEIVGPTIFATATGTIVAVTADKILRSRYKRKYGKD</sequence>
<feature type="domain" description="Nucleoside transporter/FeoB GTPase Gate" evidence="2">
    <location>
        <begin position="42"/>
        <end position="153"/>
    </location>
</feature>
<evidence type="ECO:0000313" key="3">
    <source>
        <dbReference type="EMBL" id="WRO22993.1"/>
    </source>
</evidence>
<evidence type="ECO:0000256" key="1">
    <source>
        <dbReference type="SAM" id="Phobius"/>
    </source>
</evidence>
<keyword evidence="4" id="KW-1185">Reference proteome</keyword>
<accession>A0AAU0UUP8</accession>
<dbReference type="Proteomes" id="UP001329915">
    <property type="component" value="Chromosome"/>
</dbReference>
<dbReference type="EMBL" id="CP121694">
    <property type="protein sequence ID" value="WRO22993.1"/>
    <property type="molecule type" value="Genomic_DNA"/>
</dbReference>
<feature type="transmembrane region" description="Helical" evidence="1">
    <location>
        <begin position="165"/>
        <end position="187"/>
    </location>
</feature>
<dbReference type="InterPro" id="IPR011642">
    <property type="entry name" value="Gate_dom"/>
</dbReference>
<dbReference type="RefSeq" id="WP_366922384.1">
    <property type="nucleotide sequence ID" value="NZ_CP121694.1"/>
</dbReference>
<feature type="transmembrane region" description="Helical" evidence="1">
    <location>
        <begin position="33"/>
        <end position="54"/>
    </location>
</feature>
<dbReference type="AlphaFoldDB" id="A0AAU0UUP8"/>
<dbReference type="Pfam" id="PF07670">
    <property type="entry name" value="Gate"/>
    <property type="match status" value="1"/>
</dbReference>
<reference evidence="3 4" key="1">
    <citation type="submission" date="2023-04" db="EMBL/GenBank/DDBJ databases">
        <authorList>
            <person name="Hsu D."/>
        </authorList>
    </citation>
    <scope>NUCLEOTIDE SEQUENCE [LARGE SCALE GENOMIC DNA]</scope>
    <source>
        <strain evidence="3 4">MK1</strain>
    </source>
</reference>